<organism evidence="2 3">
    <name type="scientific">Miscanthus lutarioriparius</name>
    <dbReference type="NCBI Taxonomy" id="422564"/>
    <lineage>
        <taxon>Eukaryota</taxon>
        <taxon>Viridiplantae</taxon>
        <taxon>Streptophyta</taxon>
        <taxon>Embryophyta</taxon>
        <taxon>Tracheophyta</taxon>
        <taxon>Spermatophyta</taxon>
        <taxon>Magnoliopsida</taxon>
        <taxon>Liliopsida</taxon>
        <taxon>Poales</taxon>
        <taxon>Poaceae</taxon>
        <taxon>PACMAD clade</taxon>
        <taxon>Panicoideae</taxon>
        <taxon>Andropogonodae</taxon>
        <taxon>Andropogoneae</taxon>
        <taxon>Saccharinae</taxon>
        <taxon>Miscanthus</taxon>
    </lineage>
</organism>
<evidence type="ECO:0000313" key="3">
    <source>
        <dbReference type="Proteomes" id="UP000604825"/>
    </source>
</evidence>
<dbReference type="Gene3D" id="1.20.1280.50">
    <property type="match status" value="1"/>
</dbReference>
<dbReference type="PANTHER" id="PTHR33800">
    <property type="entry name" value="OS06G0113600 PROTEIN"/>
    <property type="match status" value="1"/>
</dbReference>
<reference evidence="2" key="1">
    <citation type="submission" date="2020-10" db="EMBL/GenBank/DDBJ databases">
        <authorList>
            <person name="Han B."/>
            <person name="Lu T."/>
            <person name="Zhao Q."/>
            <person name="Huang X."/>
            <person name="Zhao Y."/>
        </authorList>
    </citation>
    <scope>NUCLEOTIDE SEQUENCE</scope>
</reference>
<dbReference type="InterPro" id="IPR036047">
    <property type="entry name" value="F-box-like_dom_sf"/>
</dbReference>
<keyword evidence="3" id="KW-1185">Reference proteome</keyword>
<sequence length="381" mass="42775">MSKLRDWAGLPDGLLHSIVELLGSFPDLLAFAATCHPWRSAFSSYPSLLLDPNVSFCSSRHFPNARNTSVPKRPCYVIDLASQDTILCSQIPLLSVDYGNNRPPSALHKFAFRGASFGHMIFSSNKICFLFDVFTGIEVSPPLLPADEYSEIRCGATLTGPLASPNSHLIVCTLSFNFFWRVGSDSWSKCSPRNGSLTEFVVFKGQVFGMGSDRSLFMVHLSPQIHLQEIPVSWGVRNSMTKWHLCDPWLVVCDDMLLMVGCQSEFPGITWYVFEAYRIDTSTDPAKWVKVERLENWAIFISSDRRVQPLSCLNPERWGGRSNCVYCYDYEFGHLVAFELGKPLPEDDATRSDVFIFTCVGSMVQPIWIVPSMLSLCCDGQ</sequence>
<name>A0A811S698_9POAL</name>
<evidence type="ECO:0000313" key="2">
    <source>
        <dbReference type="EMBL" id="CAD6338007.1"/>
    </source>
</evidence>
<protein>
    <recommendedName>
        <fullName evidence="1">KIB1-4 beta-propeller domain-containing protein</fullName>
    </recommendedName>
</protein>
<accession>A0A811S698</accession>
<dbReference type="AlphaFoldDB" id="A0A811S698"/>
<dbReference type="SUPFAM" id="SSF81383">
    <property type="entry name" value="F-box domain"/>
    <property type="match status" value="1"/>
</dbReference>
<evidence type="ECO:0000259" key="1">
    <source>
        <dbReference type="Pfam" id="PF03478"/>
    </source>
</evidence>
<dbReference type="InterPro" id="IPR005174">
    <property type="entry name" value="KIB1-4_b-propeller"/>
</dbReference>
<dbReference type="EMBL" id="CAJGYO010000018">
    <property type="protein sequence ID" value="CAD6338007.1"/>
    <property type="molecule type" value="Genomic_DNA"/>
</dbReference>
<feature type="domain" description="KIB1-4 beta-propeller" evidence="1">
    <location>
        <begin position="104"/>
        <end position="338"/>
    </location>
</feature>
<dbReference type="Pfam" id="PF03478">
    <property type="entry name" value="Beta-prop_KIB1-4"/>
    <property type="match status" value="1"/>
</dbReference>
<gene>
    <name evidence="2" type="ORF">NCGR_LOCUS62105</name>
</gene>
<comment type="caution">
    <text evidence="2">The sequence shown here is derived from an EMBL/GenBank/DDBJ whole genome shotgun (WGS) entry which is preliminary data.</text>
</comment>
<dbReference type="OrthoDB" id="666312at2759"/>
<dbReference type="PANTHER" id="PTHR33800:SF30">
    <property type="entry name" value="DUF295 DOMAIN-CONTAINING PROTEIN"/>
    <property type="match status" value="1"/>
</dbReference>
<proteinExistence type="predicted"/>
<dbReference type="Proteomes" id="UP000604825">
    <property type="component" value="Unassembled WGS sequence"/>
</dbReference>